<name>Q6IGG8_DROME</name>
<sequence>MPPGCLAATPHKNTLGIQATQATHSLQKRFARPLYQINYFANKRDEGCAGVLGLLGASPGGQVVRKVVVHLHLPHFYGHNTKSDCENDEEDIGKRVKGSSGIMKLQTGFITAAAGT</sequence>
<accession>Q6IGG8</accession>
<dbReference type="AlphaFoldDB" id="Q6IGG8"/>
<gene>
    <name evidence="1" type="ORF">HDC06314</name>
</gene>
<reference evidence="1" key="1">
    <citation type="journal article" date="2003" name="Genome Biol.">
        <title>An integrated gene annotation and transcriptional profiling approach towards the full gene content of the Drosophila genome.</title>
        <authorList>
            <person name="Hild M."/>
            <person name="Beckmann B."/>
            <person name="Haas S.A."/>
            <person name="Koch B."/>
            <person name="Solovyev V."/>
            <person name="Busold C."/>
            <person name="Fellenberg K."/>
            <person name="Boutros M."/>
            <person name="Vingron M."/>
            <person name="Sauer F."/>
            <person name="Hoheisel J.D."/>
            <person name="Paro R."/>
        </authorList>
    </citation>
    <scope>NUCLEOTIDE SEQUENCE</scope>
</reference>
<proteinExistence type="predicted"/>
<evidence type="ECO:0000313" key="1">
    <source>
        <dbReference type="EMBL" id="DAA02496.1"/>
    </source>
</evidence>
<protein>
    <submittedName>
        <fullName evidence="1">HDC06314</fullName>
    </submittedName>
</protein>
<organism evidence="1">
    <name type="scientific">Drosophila melanogaster</name>
    <name type="common">Fruit fly</name>
    <dbReference type="NCBI Taxonomy" id="7227"/>
    <lineage>
        <taxon>Eukaryota</taxon>
        <taxon>Metazoa</taxon>
        <taxon>Ecdysozoa</taxon>
        <taxon>Arthropoda</taxon>
        <taxon>Hexapoda</taxon>
        <taxon>Insecta</taxon>
        <taxon>Pterygota</taxon>
        <taxon>Neoptera</taxon>
        <taxon>Endopterygota</taxon>
        <taxon>Diptera</taxon>
        <taxon>Brachycera</taxon>
        <taxon>Muscomorpha</taxon>
        <taxon>Ephydroidea</taxon>
        <taxon>Drosophilidae</taxon>
        <taxon>Drosophila</taxon>
        <taxon>Sophophora</taxon>
    </lineage>
</organism>
<dbReference type="EMBL" id="BK003798">
    <property type="protein sequence ID" value="DAA02496.1"/>
    <property type="molecule type" value="Genomic_DNA"/>
</dbReference>